<dbReference type="CDD" id="cd03444">
    <property type="entry name" value="Thioesterase_II_repeat1"/>
    <property type="match status" value="1"/>
</dbReference>
<dbReference type="GO" id="GO:0009062">
    <property type="term" value="P:fatty acid catabolic process"/>
    <property type="evidence" value="ECO:0007669"/>
    <property type="project" value="TreeGrafter"/>
</dbReference>
<dbReference type="Gene3D" id="2.40.160.210">
    <property type="entry name" value="Acyl-CoA thioesterase, double hotdog domain"/>
    <property type="match status" value="1"/>
</dbReference>
<evidence type="ECO:0000313" key="6">
    <source>
        <dbReference type="EMBL" id="EHR50889.1"/>
    </source>
</evidence>
<accession>H5X1M6</accession>
<dbReference type="EMBL" id="CM001439">
    <property type="protein sequence ID" value="EHR50889.1"/>
    <property type="molecule type" value="Genomic_DNA"/>
</dbReference>
<dbReference type="HOGENOM" id="CLU_032690_0_0_11"/>
<dbReference type="STRING" id="882083.SacmaDRAFT_2648"/>
<dbReference type="SUPFAM" id="SSF54637">
    <property type="entry name" value="Thioesterase/thiol ester dehydrase-isomerase"/>
    <property type="match status" value="2"/>
</dbReference>
<dbReference type="RefSeq" id="WP_009154274.1">
    <property type="nucleotide sequence ID" value="NZ_CM001439.1"/>
</dbReference>
<dbReference type="Proteomes" id="UP000004926">
    <property type="component" value="Chromosome"/>
</dbReference>
<dbReference type="AlphaFoldDB" id="H5X1M6"/>
<protein>
    <submittedName>
        <fullName evidence="6">Acyl-CoA thioesterase</fullName>
    </submittedName>
</protein>
<gene>
    <name evidence="6" type="ORF">SacmaDRAFT_2648</name>
</gene>
<feature type="compositionally biased region" description="Basic and acidic residues" evidence="3">
    <location>
        <begin position="145"/>
        <end position="157"/>
    </location>
</feature>
<dbReference type="Pfam" id="PF13622">
    <property type="entry name" value="4HBT_3"/>
    <property type="match status" value="1"/>
</dbReference>
<evidence type="ECO:0000256" key="3">
    <source>
        <dbReference type="SAM" id="MobiDB-lite"/>
    </source>
</evidence>
<keyword evidence="2" id="KW-0378">Hydrolase</keyword>
<evidence type="ECO:0000256" key="2">
    <source>
        <dbReference type="ARBA" id="ARBA00022801"/>
    </source>
</evidence>
<organism evidence="6 7">
    <name type="scientific">Saccharomonospora marina XMU15</name>
    <dbReference type="NCBI Taxonomy" id="882083"/>
    <lineage>
        <taxon>Bacteria</taxon>
        <taxon>Bacillati</taxon>
        <taxon>Actinomycetota</taxon>
        <taxon>Actinomycetes</taxon>
        <taxon>Pseudonocardiales</taxon>
        <taxon>Pseudonocardiaceae</taxon>
        <taxon>Saccharomonospora</taxon>
    </lineage>
</organism>
<evidence type="ECO:0000259" key="4">
    <source>
        <dbReference type="Pfam" id="PF02551"/>
    </source>
</evidence>
<dbReference type="PANTHER" id="PTHR11066">
    <property type="entry name" value="ACYL-COA THIOESTERASE"/>
    <property type="match status" value="1"/>
</dbReference>
<dbReference type="Pfam" id="PF02551">
    <property type="entry name" value="Acyl_CoA_thio"/>
    <property type="match status" value="1"/>
</dbReference>
<name>H5X1M6_9PSEU</name>
<comment type="similarity">
    <text evidence="1">Belongs to the C/M/P thioester hydrolase family.</text>
</comment>
<feature type="region of interest" description="Disordered" evidence="3">
    <location>
        <begin position="138"/>
        <end position="157"/>
    </location>
</feature>
<feature type="domain" description="Acyl-CoA thioesterase 2 C-terminal" evidence="4">
    <location>
        <begin position="159"/>
        <end position="264"/>
    </location>
</feature>
<dbReference type="OrthoDB" id="9781019at2"/>
<dbReference type="InterPro" id="IPR029069">
    <property type="entry name" value="HotDog_dom_sf"/>
</dbReference>
<dbReference type="InterPro" id="IPR003703">
    <property type="entry name" value="Acyl_CoA_thio"/>
</dbReference>
<dbReference type="InterPro" id="IPR025652">
    <property type="entry name" value="TesB_C"/>
</dbReference>
<dbReference type="GO" id="GO:0047617">
    <property type="term" value="F:fatty acyl-CoA hydrolase activity"/>
    <property type="evidence" value="ECO:0007669"/>
    <property type="project" value="InterPro"/>
</dbReference>
<proteinExistence type="inferred from homology"/>
<keyword evidence="7" id="KW-1185">Reference proteome</keyword>
<dbReference type="GO" id="GO:0006637">
    <property type="term" value="P:acyl-CoA metabolic process"/>
    <property type="evidence" value="ECO:0007669"/>
    <property type="project" value="InterPro"/>
</dbReference>
<evidence type="ECO:0000259" key="5">
    <source>
        <dbReference type="Pfam" id="PF13622"/>
    </source>
</evidence>
<reference evidence="6 7" key="1">
    <citation type="journal article" date="2012" name="Stand. Genomic Sci.">
        <title>Genome sequence of the ocean sediment bacterium Saccharomonospora marina type strain (XMU15(T)).</title>
        <authorList>
            <person name="Klenk H.P."/>
            <person name="Lu M."/>
            <person name="Lucas S."/>
            <person name="Lapidus A."/>
            <person name="Copeland A."/>
            <person name="Pitluck S."/>
            <person name="Goodwin L.A."/>
            <person name="Han C."/>
            <person name="Tapia R."/>
            <person name="Brambilla E.M."/>
            <person name="Potter G."/>
            <person name="Land M."/>
            <person name="Ivanova N."/>
            <person name="Rohde M."/>
            <person name="Goker M."/>
            <person name="Detter J.C."/>
            <person name="Li W.J."/>
            <person name="Kyrpides N.C."/>
            <person name="Woyke T."/>
        </authorList>
    </citation>
    <scope>NUCLEOTIDE SEQUENCE [LARGE SCALE GENOMIC DNA]</scope>
    <source>
        <strain evidence="6 7">XMU15</strain>
    </source>
</reference>
<feature type="domain" description="Acyl-CoA thioesterase-like N-terminal HotDog" evidence="5">
    <location>
        <begin position="32"/>
        <end position="110"/>
    </location>
</feature>
<sequence length="273" mass="29285">MTEMSLAHVLAALDLRRMSPDTFSGRSQPLPTHRVFGGQLLAQSVVAAGHTVRDNATIHSLHAYFVRAGDPAEPIEFTVDRTRDGRSFAARRVEAVQYGKTIFQLLASFQEPASGPGHQDSLPAVPGPDSLPTRFPFGSPGGPIEARRVPEGAEGRSDGRARAAVWVRLAGALPPNPLLHAALLAYLSDYSIMHAALRAHSLRHSAQHVKTASLDHAMWFHGPANLDGWLLYDTVSPAAGNARALGMGRLFTRSGQLLATVGQEAMVRVSESP</sequence>
<evidence type="ECO:0000256" key="1">
    <source>
        <dbReference type="ARBA" id="ARBA00006538"/>
    </source>
</evidence>
<dbReference type="InterPro" id="IPR042171">
    <property type="entry name" value="Acyl-CoA_hotdog"/>
</dbReference>
<dbReference type="PANTHER" id="PTHR11066:SF34">
    <property type="entry name" value="ACYL-COENZYME A THIOESTERASE 8"/>
    <property type="match status" value="1"/>
</dbReference>
<dbReference type="eggNOG" id="COG1946">
    <property type="taxonomic scope" value="Bacteria"/>
</dbReference>
<dbReference type="InterPro" id="IPR049449">
    <property type="entry name" value="TesB_ACOT8-like_N"/>
</dbReference>
<evidence type="ECO:0000313" key="7">
    <source>
        <dbReference type="Proteomes" id="UP000004926"/>
    </source>
</evidence>
<dbReference type="CDD" id="cd03445">
    <property type="entry name" value="Thioesterase_II_repeat2"/>
    <property type="match status" value="1"/>
</dbReference>